<accession>H1Y0R6</accession>
<evidence type="ECO:0000256" key="1">
    <source>
        <dbReference type="SAM" id="MobiDB-lite"/>
    </source>
</evidence>
<evidence type="ECO:0000313" key="5">
    <source>
        <dbReference type="Proteomes" id="UP000002774"/>
    </source>
</evidence>
<organism evidence="4 5">
    <name type="scientific">Mucilaginibacter paludis DSM 18603</name>
    <dbReference type="NCBI Taxonomy" id="714943"/>
    <lineage>
        <taxon>Bacteria</taxon>
        <taxon>Pseudomonadati</taxon>
        <taxon>Bacteroidota</taxon>
        <taxon>Sphingobacteriia</taxon>
        <taxon>Sphingobacteriales</taxon>
        <taxon>Sphingobacteriaceae</taxon>
        <taxon>Mucilaginibacter</taxon>
    </lineage>
</organism>
<dbReference type="GO" id="GO:0015562">
    <property type="term" value="F:efflux transmembrane transporter activity"/>
    <property type="evidence" value="ECO:0007669"/>
    <property type="project" value="TreeGrafter"/>
</dbReference>
<dbReference type="STRING" id="714943.Mucpa_4721"/>
<dbReference type="AlphaFoldDB" id="H1Y0R6"/>
<name>H1Y0R6_9SPHI</name>
<dbReference type="GO" id="GO:1990281">
    <property type="term" value="C:efflux pump complex"/>
    <property type="evidence" value="ECO:0007669"/>
    <property type="project" value="TreeGrafter"/>
</dbReference>
<keyword evidence="5" id="KW-1185">Reference proteome</keyword>
<gene>
    <name evidence="4" type="ORF">Mucpa_4721</name>
</gene>
<dbReference type="RefSeq" id="WP_008509728.1">
    <property type="nucleotide sequence ID" value="NZ_CM001403.1"/>
</dbReference>
<dbReference type="PANTHER" id="PTHR30469:SF15">
    <property type="entry name" value="HLYD FAMILY OF SECRETION PROTEINS"/>
    <property type="match status" value="1"/>
</dbReference>
<dbReference type="InterPro" id="IPR058625">
    <property type="entry name" value="MdtA-like_BSH"/>
</dbReference>
<dbReference type="SUPFAM" id="SSF51230">
    <property type="entry name" value="Single hybrid motif"/>
    <property type="match status" value="1"/>
</dbReference>
<dbReference type="EMBL" id="CM001403">
    <property type="protein sequence ID" value="EHQ28806.1"/>
    <property type="molecule type" value="Genomic_DNA"/>
</dbReference>
<dbReference type="OrthoDB" id="1435302at2"/>
<dbReference type="Proteomes" id="UP000002774">
    <property type="component" value="Chromosome"/>
</dbReference>
<feature type="domain" description="Multidrug resistance protein MdtA-like barrel-sandwich hybrid" evidence="3">
    <location>
        <begin position="66"/>
        <end position="149"/>
    </location>
</feature>
<dbReference type="PANTHER" id="PTHR30469">
    <property type="entry name" value="MULTIDRUG RESISTANCE PROTEIN MDTA"/>
    <property type="match status" value="1"/>
</dbReference>
<dbReference type="HOGENOM" id="CLU_057492_0_0_10"/>
<feature type="region of interest" description="Disordered" evidence="1">
    <location>
        <begin position="296"/>
        <end position="316"/>
    </location>
</feature>
<feature type="signal peptide" evidence="2">
    <location>
        <begin position="1"/>
        <end position="19"/>
    </location>
</feature>
<sequence length="316" mass="33609">MYKKLHLILGLGAFLFLQAACSSAPPADDAAVQSTPIVTVAKPVTHSFRNSVTFNATTQYQQKSVIRAGLTGYLHHRGWKTGDRVKAGEVFCTITSKEQEALKNIDQTGILEKFRAPIKVIAGSSGIITAVNFQNGDYVSEGDVVANLVQTSSLVLLVSVPVEYLNRVKAGSTCVILMPDGKQVNSRLQSGLPTADPAVQTQSFIVNLGANNLPEGANLKVMVPLSSAEQGMAVPVDAVQTDETQEHFWVFKLGKDNRAYKVEVKAGKISPDSLQEIQSSQLGVNDQVIVSGAYGLTDSSKVAPQPPKGGVSSSTP</sequence>
<dbReference type="InterPro" id="IPR011053">
    <property type="entry name" value="Single_hybrid_motif"/>
</dbReference>
<evidence type="ECO:0000259" key="3">
    <source>
        <dbReference type="Pfam" id="PF25917"/>
    </source>
</evidence>
<protein>
    <submittedName>
        <fullName evidence="4">Efflux transporter, RND family, MFP subunit</fullName>
    </submittedName>
</protein>
<keyword evidence="2" id="KW-0732">Signal</keyword>
<dbReference type="Gene3D" id="2.40.50.100">
    <property type="match status" value="1"/>
</dbReference>
<evidence type="ECO:0000256" key="2">
    <source>
        <dbReference type="SAM" id="SignalP"/>
    </source>
</evidence>
<proteinExistence type="predicted"/>
<dbReference type="Pfam" id="PF25917">
    <property type="entry name" value="BSH_RND"/>
    <property type="match status" value="1"/>
</dbReference>
<feature type="chain" id="PRO_5003558093" evidence="2">
    <location>
        <begin position="20"/>
        <end position="316"/>
    </location>
</feature>
<reference evidence="4" key="1">
    <citation type="submission" date="2011-09" db="EMBL/GenBank/DDBJ databases">
        <title>The permanent draft genome of Mucilaginibacter paludis DSM 18603.</title>
        <authorList>
            <consortium name="US DOE Joint Genome Institute (JGI-PGF)"/>
            <person name="Lucas S."/>
            <person name="Han J."/>
            <person name="Lapidus A."/>
            <person name="Bruce D."/>
            <person name="Goodwin L."/>
            <person name="Pitluck S."/>
            <person name="Peters L."/>
            <person name="Kyrpides N."/>
            <person name="Mavromatis K."/>
            <person name="Ivanova N."/>
            <person name="Mikhailova N."/>
            <person name="Held B."/>
            <person name="Detter J.C."/>
            <person name="Tapia R."/>
            <person name="Han C."/>
            <person name="Land M."/>
            <person name="Hauser L."/>
            <person name="Markowitz V."/>
            <person name="Cheng J.-F."/>
            <person name="Hugenholtz P."/>
            <person name="Woyke T."/>
            <person name="Wu D."/>
            <person name="Tindall B."/>
            <person name="Brambilla E."/>
            <person name="Klenk H.-P."/>
            <person name="Eisen J.A."/>
        </authorList>
    </citation>
    <scope>NUCLEOTIDE SEQUENCE [LARGE SCALE GENOMIC DNA]</scope>
    <source>
        <strain evidence="4">DSM 18603</strain>
    </source>
</reference>
<dbReference type="Gene3D" id="2.40.420.20">
    <property type="match status" value="1"/>
</dbReference>
<dbReference type="eggNOG" id="COG0845">
    <property type="taxonomic scope" value="Bacteria"/>
</dbReference>
<evidence type="ECO:0000313" key="4">
    <source>
        <dbReference type="EMBL" id="EHQ28806.1"/>
    </source>
</evidence>